<accession>A0A1R3GP76</accession>
<proteinExistence type="predicted"/>
<evidence type="ECO:0000313" key="3">
    <source>
        <dbReference type="Proteomes" id="UP000188268"/>
    </source>
</evidence>
<name>A0A1R3GP76_COCAP</name>
<gene>
    <name evidence="2" type="ORF">CCACVL1_24572</name>
</gene>
<dbReference type="Proteomes" id="UP000188268">
    <property type="component" value="Unassembled WGS sequence"/>
</dbReference>
<reference evidence="2 3" key="1">
    <citation type="submission" date="2013-09" db="EMBL/GenBank/DDBJ databases">
        <title>Corchorus capsularis genome sequencing.</title>
        <authorList>
            <person name="Alam M."/>
            <person name="Haque M.S."/>
            <person name="Islam M.S."/>
            <person name="Emdad E.M."/>
            <person name="Islam M.M."/>
            <person name="Ahmed B."/>
            <person name="Halim A."/>
            <person name="Hossen Q.M.M."/>
            <person name="Hossain M.Z."/>
            <person name="Ahmed R."/>
            <person name="Khan M.M."/>
            <person name="Islam R."/>
            <person name="Rashid M.M."/>
            <person name="Khan S.A."/>
            <person name="Rahman M.S."/>
            <person name="Alam M."/>
        </authorList>
    </citation>
    <scope>NUCLEOTIDE SEQUENCE [LARGE SCALE GENOMIC DNA]</scope>
    <source>
        <strain evidence="3">cv. CVL-1</strain>
        <tissue evidence="2">Whole seedling</tissue>
    </source>
</reference>
<feature type="region of interest" description="Disordered" evidence="1">
    <location>
        <begin position="1"/>
        <end position="28"/>
    </location>
</feature>
<protein>
    <submittedName>
        <fullName evidence="2">Uncharacterized protein</fullName>
    </submittedName>
</protein>
<dbReference type="AlphaFoldDB" id="A0A1R3GP76"/>
<evidence type="ECO:0000256" key="1">
    <source>
        <dbReference type="SAM" id="MobiDB-lite"/>
    </source>
</evidence>
<evidence type="ECO:0000313" key="2">
    <source>
        <dbReference type="EMBL" id="OMO59837.1"/>
    </source>
</evidence>
<keyword evidence="3" id="KW-1185">Reference proteome</keyword>
<organism evidence="2 3">
    <name type="scientific">Corchorus capsularis</name>
    <name type="common">Jute</name>
    <dbReference type="NCBI Taxonomy" id="210143"/>
    <lineage>
        <taxon>Eukaryota</taxon>
        <taxon>Viridiplantae</taxon>
        <taxon>Streptophyta</taxon>
        <taxon>Embryophyta</taxon>
        <taxon>Tracheophyta</taxon>
        <taxon>Spermatophyta</taxon>
        <taxon>Magnoliopsida</taxon>
        <taxon>eudicotyledons</taxon>
        <taxon>Gunneridae</taxon>
        <taxon>Pentapetalae</taxon>
        <taxon>rosids</taxon>
        <taxon>malvids</taxon>
        <taxon>Malvales</taxon>
        <taxon>Malvaceae</taxon>
        <taxon>Grewioideae</taxon>
        <taxon>Apeibeae</taxon>
        <taxon>Corchorus</taxon>
    </lineage>
</organism>
<feature type="compositionally biased region" description="Polar residues" evidence="1">
    <location>
        <begin position="1"/>
        <end position="19"/>
    </location>
</feature>
<sequence>MATVNDYHQGNTQVATTGTKPAAPSAKT</sequence>
<dbReference type="EMBL" id="AWWV01013842">
    <property type="protein sequence ID" value="OMO59837.1"/>
    <property type="molecule type" value="Genomic_DNA"/>
</dbReference>
<comment type="caution">
    <text evidence="2">The sequence shown here is derived from an EMBL/GenBank/DDBJ whole genome shotgun (WGS) entry which is preliminary data.</text>
</comment>
<feature type="non-terminal residue" evidence="2">
    <location>
        <position position="28"/>
    </location>
</feature>
<dbReference type="Gramene" id="OMO59837">
    <property type="protein sequence ID" value="OMO59837"/>
    <property type="gene ID" value="CCACVL1_24572"/>
</dbReference>